<keyword evidence="3" id="KW-0539">Nucleus</keyword>
<dbReference type="Proteomes" id="UP000525078">
    <property type="component" value="Unassembled WGS sequence"/>
</dbReference>
<keyword evidence="2" id="KW-0217">Developmental protein</keyword>
<evidence type="ECO:0000256" key="2">
    <source>
        <dbReference type="ARBA" id="ARBA00022473"/>
    </source>
</evidence>
<accession>A0A7J6FEM1</accession>
<dbReference type="GO" id="GO:0005634">
    <property type="term" value="C:nucleus"/>
    <property type="evidence" value="ECO:0007669"/>
    <property type="project" value="UniProtKB-SubCell"/>
</dbReference>
<dbReference type="PANTHER" id="PTHR12972:SF0">
    <property type="entry name" value="PROTEIN DOWNSTREAM NEIGHBOR OF SON"/>
    <property type="match status" value="1"/>
</dbReference>
<comment type="subcellular location">
    <subcellularLocation>
        <location evidence="1">Nucleus</location>
    </subcellularLocation>
</comment>
<dbReference type="PRINTS" id="PR02064">
    <property type="entry name" value="DONSON"/>
</dbReference>
<sequence>MHIGPPSTKRSDIVRFDGQGSIFSDAGSLSGNGTLYAMFIVFDKISMRFLGQVFCMAEVAQPSSLPPPSLQIGRGAIKGAPMAKRKTPSELRGEQLKRINVVEIIDESPAPLFGSIRQAFLTFPEGSNSLKKPELSRNPKYIDTRLDELYPAKKSRFKTASGKENAKDVLMEQPSSLKNLALLSNLAAKRRHESFWYAFRPEKSTGSTEVAKDDVVQISQTTEKGSQSTFRSVNELSLRDGKSSGFATVDMNKALKGLAARETLGISGVSASSSERGVNHIMANLDKFCLLGQKVPLDFTLKTSMRISCSSHISWIHKALMSCAYTGGTSFESYFDCSDGKSGNNSRLNSTSQVCSKIFHSWVHPQSTLPPSVISVLTSSAAERVEVDFLRKRQLAWEDSFRSLYYMLRGGICNIFYVCTTHFVVMFTGCDGPGRTKRLCNAYISQSTRSFRALLKEHDVCFSMPLCHSKVEHVTTEDLVELSEIEKQNLGQTRRRSSPSDVDNTPESLLVFSGNKDAHSLYDILLNYRSFVTALAGMDVPLLCSPAPFQNAAFSAPEIKCMELKGAEHISISDNSSNVKDESMEHLSSVFRSSVEIKDAYIPPWIISSICAVVGSGERSFDASFLTEPTSTGLNVALEAVSEKPDTQASAGEGLKEASYAFGIPEAVVAPQLHSGFLKGLKYLNGSYTASLSPI</sequence>
<dbReference type="PANTHER" id="PTHR12972">
    <property type="entry name" value="DOWNSTREAM NEIGHBOR OF SON"/>
    <property type="match status" value="1"/>
</dbReference>
<dbReference type="InterPro" id="IPR024861">
    <property type="entry name" value="Donson"/>
</dbReference>
<protein>
    <recommendedName>
        <fullName evidence="7">Protein downstream neighbor of Son</fullName>
    </recommendedName>
</protein>
<dbReference type="GO" id="GO:0033260">
    <property type="term" value="P:nuclear DNA replication"/>
    <property type="evidence" value="ECO:0007669"/>
    <property type="project" value="TreeGrafter"/>
</dbReference>
<evidence type="ECO:0000256" key="1">
    <source>
        <dbReference type="ARBA" id="ARBA00004123"/>
    </source>
</evidence>
<evidence type="ECO:0000313" key="5">
    <source>
        <dbReference type="EMBL" id="KAF4369057.1"/>
    </source>
</evidence>
<name>A0A7J6FEM1_CANSA</name>
<gene>
    <name evidence="5" type="ORF">F8388_013386</name>
</gene>
<evidence type="ECO:0000313" key="6">
    <source>
        <dbReference type="Proteomes" id="UP000525078"/>
    </source>
</evidence>
<evidence type="ECO:0000256" key="4">
    <source>
        <dbReference type="ARBA" id="ARBA00025806"/>
    </source>
</evidence>
<dbReference type="EMBL" id="JAATIP010000131">
    <property type="protein sequence ID" value="KAF4369057.1"/>
    <property type="molecule type" value="Genomic_DNA"/>
</dbReference>
<comment type="caution">
    <text evidence="5">The sequence shown here is derived from an EMBL/GenBank/DDBJ whole genome shotgun (WGS) entry which is preliminary data.</text>
</comment>
<proteinExistence type="inferred from homology"/>
<comment type="similarity">
    <text evidence="4">Belongs to the DONSON family.</text>
</comment>
<organism evidence="5 6">
    <name type="scientific">Cannabis sativa</name>
    <name type="common">Hemp</name>
    <name type="synonym">Marijuana</name>
    <dbReference type="NCBI Taxonomy" id="3483"/>
    <lineage>
        <taxon>Eukaryota</taxon>
        <taxon>Viridiplantae</taxon>
        <taxon>Streptophyta</taxon>
        <taxon>Embryophyta</taxon>
        <taxon>Tracheophyta</taxon>
        <taxon>Spermatophyta</taxon>
        <taxon>Magnoliopsida</taxon>
        <taxon>eudicotyledons</taxon>
        <taxon>Gunneridae</taxon>
        <taxon>Pentapetalae</taxon>
        <taxon>rosids</taxon>
        <taxon>fabids</taxon>
        <taxon>Rosales</taxon>
        <taxon>Cannabaceae</taxon>
        <taxon>Cannabis</taxon>
    </lineage>
</organism>
<dbReference type="AlphaFoldDB" id="A0A7J6FEM1"/>
<reference evidence="5 6" key="1">
    <citation type="journal article" date="2020" name="bioRxiv">
        <title>Sequence and annotation of 42 cannabis genomes reveals extensive copy number variation in cannabinoid synthesis and pathogen resistance genes.</title>
        <authorList>
            <person name="Mckernan K.J."/>
            <person name="Helbert Y."/>
            <person name="Kane L.T."/>
            <person name="Ebling H."/>
            <person name="Zhang L."/>
            <person name="Liu B."/>
            <person name="Eaton Z."/>
            <person name="Mclaughlin S."/>
            <person name="Kingan S."/>
            <person name="Baybayan P."/>
            <person name="Concepcion G."/>
            <person name="Jordan M."/>
            <person name="Riva A."/>
            <person name="Barbazuk W."/>
            <person name="Harkins T."/>
        </authorList>
    </citation>
    <scope>NUCLEOTIDE SEQUENCE [LARGE SCALE GENOMIC DNA]</scope>
    <source>
        <strain evidence="6">cv. Jamaican Lion 4</strain>
        <tissue evidence="5">Leaf</tissue>
    </source>
</reference>
<evidence type="ECO:0000256" key="3">
    <source>
        <dbReference type="ARBA" id="ARBA00023242"/>
    </source>
</evidence>
<evidence type="ECO:0008006" key="7">
    <source>
        <dbReference type="Google" id="ProtNLM"/>
    </source>
</evidence>